<feature type="non-terminal residue" evidence="3">
    <location>
        <position position="1"/>
    </location>
</feature>
<organism evidence="3 4">
    <name type="scientific">Pristionchus entomophagus</name>
    <dbReference type="NCBI Taxonomy" id="358040"/>
    <lineage>
        <taxon>Eukaryota</taxon>
        <taxon>Metazoa</taxon>
        <taxon>Ecdysozoa</taxon>
        <taxon>Nematoda</taxon>
        <taxon>Chromadorea</taxon>
        <taxon>Rhabditida</taxon>
        <taxon>Rhabditina</taxon>
        <taxon>Diplogasteromorpha</taxon>
        <taxon>Diplogasteroidea</taxon>
        <taxon>Neodiplogasteridae</taxon>
        <taxon>Pristionchus</taxon>
    </lineage>
</organism>
<dbReference type="EMBL" id="BTSX01000005">
    <property type="protein sequence ID" value="GMS98320.1"/>
    <property type="molecule type" value="Genomic_DNA"/>
</dbReference>
<keyword evidence="2" id="KW-0472">Membrane</keyword>
<evidence type="ECO:0000256" key="1">
    <source>
        <dbReference type="SAM" id="MobiDB-lite"/>
    </source>
</evidence>
<feature type="compositionally biased region" description="Polar residues" evidence="1">
    <location>
        <begin position="1"/>
        <end position="46"/>
    </location>
</feature>
<evidence type="ECO:0000313" key="4">
    <source>
        <dbReference type="Proteomes" id="UP001432027"/>
    </source>
</evidence>
<feature type="region of interest" description="Disordered" evidence="1">
    <location>
        <begin position="1"/>
        <end position="50"/>
    </location>
</feature>
<dbReference type="AlphaFoldDB" id="A0AAV5TUZ6"/>
<evidence type="ECO:0000313" key="3">
    <source>
        <dbReference type="EMBL" id="GMS98320.1"/>
    </source>
</evidence>
<name>A0AAV5TUZ6_9BILA</name>
<gene>
    <name evidence="3" type="ORF">PENTCL1PPCAC_20495</name>
</gene>
<evidence type="ECO:0000256" key="2">
    <source>
        <dbReference type="SAM" id="Phobius"/>
    </source>
</evidence>
<dbReference type="Proteomes" id="UP001432027">
    <property type="component" value="Unassembled WGS sequence"/>
</dbReference>
<feature type="non-terminal residue" evidence="3">
    <location>
        <position position="165"/>
    </location>
</feature>
<comment type="caution">
    <text evidence="3">The sequence shown here is derived from an EMBL/GenBank/DDBJ whole genome shotgun (WGS) entry which is preliminary data.</text>
</comment>
<protein>
    <submittedName>
        <fullName evidence="3">Uncharacterized protein</fullName>
    </submittedName>
</protein>
<accession>A0AAV5TUZ6</accession>
<keyword evidence="4" id="KW-1185">Reference proteome</keyword>
<feature type="transmembrane region" description="Helical" evidence="2">
    <location>
        <begin position="77"/>
        <end position="102"/>
    </location>
</feature>
<keyword evidence="2" id="KW-0812">Transmembrane</keyword>
<keyword evidence="2" id="KW-1133">Transmembrane helix</keyword>
<reference evidence="3" key="1">
    <citation type="submission" date="2023-10" db="EMBL/GenBank/DDBJ databases">
        <title>Genome assembly of Pristionchus species.</title>
        <authorList>
            <person name="Yoshida K."/>
            <person name="Sommer R.J."/>
        </authorList>
    </citation>
    <scope>NUCLEOTIDE SEQUENCE</scope>
    <source>
        <strain evidence="3">RS0144</strain>
    </source>
</reference>
<sequence>DNRLEYTSNTPSTEWTSDSKCGTSPSDEWTTYSSTGASPSIDSTNDLPIDTALSTESRDDSFSSTTESANQSTGLPLWAIIVIISFIVLLLLGCCVGVIIIIRRHLLSLKAQVVEERIKNHKTGMLATTELPQQPHSRYFDLPGKNDEWEIDRSFVSIKYSKKLG</sequence>
<proteinExistence type="predicted"/>